<dbReference type="OrthoDB" id="9808492at2"/>
<evidence type="ECO:0000313" key="2">
    <source>
        <dbReference type="EMBL" id="RAK54079.1"/>
    </source>
</evidence>
<evidence type="ECO:0000256" key="1">
    <source>
        <dbReference type="SAM" id="MobiDB-lite"/>
    </source>
</evidence>
<proteinExistence type="predicted"/>
<feature type="region of interest" description="Disordered" evidence="1">
    <location>
        <begin position="400"/>
        <end position="419"/>
    </location>
</feature>
<dbReference type="AlphaFoldDB" id="A0A328AHE4"/>
<sequence>MVNSYRVENQVHEADDLILGSEERTEVEAHRRRIEPWLSAVCQSEHLNLLVGSGFSAGLALAAGGKPASMAPVSIDTSLDAAINGDAALGAKKMNRGAANIEDQFRSALALHAGLQVLKDPRATALKSGLDRALSTFANSIVAMERQISMADIFDAGSARKVERLLTEFLLSFASRTASRDRLHIFTTNYDRVIEHGLDLLGARPIDRFVGALTPRFRASRFEVDIHYAPPGGRGDARPLEGVVRLTKLHGSVDWREMGGDIVREALPFGGQRTLTEAEAQGLMIFPNAAKDIETAFYPYAELFRDFSTAICRPNAALVTYGYGFGDDHVNRIIRDMLTIPSTHLVAISYDDAGGRIPAFLEACGRPAQISYLIGPQLAALEPLAADFLPKPAIDSISKRETELLENRRRPEPAAKAEP</sequence>
<dbReference type="EMBL" id="QFYQ01000001">
    <property type="protein sequence ID" value="RAK54079.1"/>
    <property type="molecule type" value="Genomic_DNA"/>
</dbReference>
<keyword evidence="3" id="KW-1185">Reference proteome</keyword>
<dbReference type="RefSeq" id="WP_111527830.1">
    <property type="nucleotide sequence ID" value="NZ_JBHRSG010000002.1"/>
</dbReference>
<accession>A0A328AHE4</accession>
<reference evidence="3" key="1">
    <citation type="submission" date="2018-05" db="EMBL/GenBank/DDBJ databases">
        <authorList>
            <person name="Li X."/>
        </authorList>
    </citation>
    <scope>NUCLEOTIDE SEQUENCE [LARGE SCALE GENOMIC DNA]</scope>
    <source>
        <strain evidence="3">LX32</strain>
    </source>
</reference>
<name>A0A328AHE4_9CAUL</name>
<comment type="caution">
    <text evidence="2">The sequence shown here is derived from an EMBL/GenBank/DDBJ whole genome shotgun (WGS) entry which is preliminary data.</text>
</comment>
<protein>
    <submittedName>
        <fullName evidence="2">Fibronectin-binding protein (FBP)</fullName>
    </submittedName>
</protein>
<dbReference type="Pfam" id="PF13289">
    <property type="entry name" value="SIR2_2"/>
    <property type="match status" value="1"/>
</dbReference>
<organism evidence="2 3">
    <name type="scientific">Phenylobacterium soli</name>
    <dbReference type="NCBI Taxonomy" id="2170551"/>
    <lineage>
        <taxon>Bacteria</taxon>
        <taxon>Pseudomonadati</taxon>
        <taxon>Pseudomonadota</taxon>
        <taxon>Alphaproteobacteria</taxon>
        <taxon>Caulobacterales</taxon>
        <taxon>Caulobacteraceae</taxon>
        <taxon>Phenylobacterium</taxon>
    </lineage>
</organism>
<dbReference type="Proteomes" id="UP000249254">
    <property type="component" value="Unassembled WGS sequence"/>
</dbReference>
<evidence type="ECO:0000313" key="3">
    <source>
        <dbReference type="Proteomes" id="UP000249254"/>
    </source>
</evidence>
<gene>
    <name evidence="2" type="ORF">DJ017_05860</name>
</gene>